<evidence type="ECO:0000256" key="1">
    <source>
        <dbReference type="SAM" id="MobiDB-lite"/>
    </source>
</evidence>
<comment type="caution">
    <text evidence="2">The sequence shown here is derived from an EMBL/GenBank/DDBJ whole genome shotgun (WGS) entry which is preliminary data.</text>
</comment>
<evidence type="ECO:0000313" key="3">
    <source>
        <dbReference type="Proteomes" id="UP000184255"/>
    </source>
</evidence>
<organism evidence="2 3">
    <name type="scientific">Fusarium mangiferae</name>
    <name type="common">Mango malformation disease fungus</name>
    <dbReference type="NCBI Taxonomy" id="192010"/>
    <lineage>
        <taxon>Eukaryota</taxon>
        <taxon>Fungi</taxon>
        <taxon>Dikarya</taxon>
        <taxon>Ascomycota</taxon>
        <taxon>Pezizomycotina</taxon>
        <taxon>Sordariomycetes</taxon>
        <taxon>Hypocreomycetidae</taxon>
        <taxon>Hypocreales</taxon>
        <taxon>Nectriaceae</taxon>
        <taxon>Fusarium</taxon>
        <taxon>Fusarium fujikuroi species complex</taxon>
    </lineage>
</organism>
<protein>
    <submittedName>
        <fullName evidence="2">Uncharacterized protein</fullName>
    </submittedName>
</protein>
<proteinExistence type="predicted"/>
<sequence>MLLQPPRRAAPQCGEPPIIVRHPHYPEHQRTLLRFPRLDAASRRDEVDCEYTYGVHHGTVLSACQIITGNASTAYLSRDHRGKMPVRLSYDGILTYGQYFLHVPQG</sequence>
<evidence type="ECO:0000313" key="2">
    <source>
        <dbReference type="EMBL" id="CVK92411.1"/>
    </source>
</evidence>
<dbReference type="Proteomes" id="UP000184255">
    <property type="component" value="Unassembled WGS sequence"/>
</dbReference>
<dbReference type="AlphaFoldDB" id="A0A1L7TAT4"/>
<keyword evidence="3" id="KW-1185">Reference proteome</keyword>
<dbReference type="GeneID" id="65086568"/>
<feature type="region of interest" description="Disordered" evidence="1">
    <location>
        <begin position="1"/>
        <end position="21"/>
    </location>
</feature>
<dbReference type="EMBL" id="FCQH01000005">
    <property type="protein sequence ID" value="CVK92411.1"/>
    <property type="molecule type" value="Genomic_DNA"/>
</dbReference>
<dbReference type="VEuPathDB" id="FungiDB:FMAN_07307"/>
<gene>
    <name evidence="2" type="ORF">FMAN_07307</name>
</gene>
<dbReference type="RefSeq" id="XP_041681529.1">
    <property type="nucleotide sequence ID" value="XM_041830913.1"/>
</dbReference>
<accession>A0A1L7TAT4</accession>
<reference evidence="3" key="1">
    <citation type="journal article" date="2016" name="Genome Biol. Evol.">
        <title>Comparative 'omics' of the Fusarium fujikuroi species complex highlights differences in genetic potential and metabolite synthesis.</title>
        <authorList>
            <person name="Niehaus E.-M."/>
            <person name="Muensterkoetter M."/>
            <person name="Proctor R.H."/>
            <person name="Brown D.W."/>
            <person name="Sharon A."/>
            <person name="Idan Y."/>
            <person name="Oren-Young L."/>
            <person name="Sieber C.M."/>
            <person name="Novak O."/>
            <person name="Pencik A."/>
            <person name="Tarkowska D."/>
            <person name="Hromadova K."/>
            <person name="Freeman S."/>
            <person name="Maymon M."/>
            <person name="Elazar M."/>
            <person name="Youssef S.A."/>
            <person name="El-Shabrawy E.S.M."/>
            <person name="Shalaby A.B.A."/>
            <person name="Houterman P."/>
            <person name="Brock N.L."/>
            <person name="Burkhardt I."/>
            <person name="Tsavkelova E.A."/>
            <person name="Dickschat J.S."/>
            <person name="Galuszka P."/>
            <person name="Gueldener U."/>
            <person name="Tudzynski B."/>
        </authorList>
    </citation>
    <scope>NUCLEOTIDE SEQUENCE [LARGE SCALE GENOMIC DNA]</scope>
    <source>
        <strain evidence="3">MRC7560</strain>
    </source>
</reference>
<name>A0A1L7TAT4_FUSMA</name>